<dbReference type="InterPro" id="IPR024440">
    <property type="entry name" value="ColicinD_C"/>
</dbReference>
<dbReference type="InterPro" id="IPR037178">
    <property type="entry name" value="ColicinD_C_sf"/>
</dbReference>
<protein>
    <recommendedName>
        <fullName evidence="2">Colicin D C-terminal domain-containing protein</fullName>
    </recommendedName>
</protein>
<reference evidence="3" key="2">
    <citation type="submission" date="2020-09" db="EMBL/GenBank/DDBJ databases">
        <authorList>
            <person name="Sun Q."/>
            <person name="Sedlacek I."/>
        </authorList>
    </citation>
    <scope>NUCLEOTIDE SEQUENCE</scope>
    <source>
        <strain evidence="3">CCM 7905</strain>
    </source>
</reference>
<dbReference type="Gene3D" id="3.10.450.200">
    <property type="match status" value="1"/>
</dbReference>
<dbReference type="SUPFAM" id="SSF102824">
    <property type="entry name" value="Colicin D/E5 nuclease domain"/>
    <property type="match status" value="1"/>
</dbReference>
<evidence type="ECO:0000313" key="4">
    <source>
        <dbReference type="Proteomes" id="UP000654257"/>
    </source>
</evidence>
<comment type="caution">
    <text evidence="3">The sequence shown here is derived from an EMBL/GenBank/DDBJ whole genome shotgun (WGS) entry which is preliminary data.</text>
</comment>
<gene>
    <name evidence="3" type="ORF">GCM10007304_11140</name>
</gene>
<dbReference type="Proteomes" id="UP000654257">
    <property type="component" value="Unassembled WGS sequence"/>
</dbReference>
<sequence>MAVPSRATNPFHEKWNQKPTGDVQAGVGGSQSATQSAQKGSDVSECRNMTVLDVDPAVYYDAGSSCARLAQGFFTAVDSHVRELDSCGNMAGSYDEAEAWALSYDGRAVETVDTIRALAEALHHYGEVLIQLGFNHATADYDAARGLGPEVGEPPVKPPAPSSPGFVCWIPLPSAGGDGGLLDSGLGLVETIGITVPDGDTGRLDGAAQSWRAIASEPALSTLPSELSKLATTFQDITAPETEFIDNDLRTMQGTADDVLSALTELASSCDEHRQALDELRSRLLNELSGLADELLKELAITAALGVAASLVTFGIGAVAATARAASVAARFAQPLRRIIEVWKSAKNLGRGVGRERDLRRRQSELERIKEIGSRNVGAPVTVPLSTTRAQIEKKFKHADDFGVTEPRGNAGFDAFERAVQDHVRDPSTLHIDGTYRGDGAILNYNESTGLVVVQTPSGEFVSGWRLTQMQRSNVLNTGRLGGG</sequence>
<feature type="domain" description="Colicin D C-terminal" evidence="2">
    <location>
        <begin position="391"/>
        <end position="472"/>
    </location>
</feature>
<dbReference type="GO" id="GO:0004540">
    <property type="term" value="F:RNA nuclease activity"/>
    <property type="evidence" value="ECO:0007669"/>
    <property type="project" value="InterPro"/>
</dbReference>
<feature type="region of interest" description="Disordered" evidence="1">
    <location>
        <begin position="1"/>
        <end position="41"/>
    </location>
</feature>
<dbReference type="InterPro" id="IPR038233">
    <property type="entry name" value="Colicin_D/E5_nuclease"/>
</dbReference>
<evidence type="ECO:0000259" key="2">
    <source>
        <dbReference type="Pfam" id="PF11429"/>
    </source>
</evidence>
<reference evidence="3" key="1">
    <citation type="journal article" date="2014" name="Int. J. Syst. Evol. Microbiol.">
        <title>Complete genome sequence of Corynebacterium casei LMG S-19264T (=DSM 44701T), isolated from a smear-ripened cheese.</title>
        <authorList>
            <consortium name="US DOE Joint Genome Institute (JGI-PGF)"/>
            <person name="Walter F."/>
            <person name="Albersmeier A."/>
            <person name="Kalinowski J."/>
            <person name="Ruckert C."/>
        </authorList>
    </citation>
    <scope>NUCLEOTIDE SEQUENCE</scope>
    <source>
        <strain evidence="3">CCM 7905</strain>
    </source>
</reference>
<name>A0A917FR92_9NOCA</name>
<dbReference type="AlphaFoldDB" id="A0A917FR92"/>
<organism evidence="3 4">
    <name type="scientific">Rhodococcoides trifolii</name>
    <dbReference type="NCBI Taxonomy" id="908250"/>
    <lineage>
        <taxon>Bacteria</taxon>
        <taxon>Bacillati</taxon>
        <taxon>Actinomycetota</taxon>
        <taxon>Actinomycetes</taxon>
        <taxon>Mycobacteriales</taxon>
        <taxon>Nocardiaceae</taxon>
        <taxon>Rhodococcoides</taxon>
    </lineage>
</organism>
<dbReference type="Pfam" id="PF11429">
    <property type="entry name" value="Colicin_D"/>
    <property type="match status" value="1"/>
</dbReference>
<accession>A0A917FR92</accession>
<proteinExistence type="predicted"/>
<evidence type="ECO:0000313" key="3">
    <source>
        <dbReference type="EMBL" id="GGF99009.1"/>
    </source>
</evidence>
<evidence type="ECO:0000256" key="1">
    <source>
        <dbReference type="SAM" id="MobiDB-lite"/>
    </source>
</evidence>
<keyword evidence="4" id="KW-1185">Reference proteome</keyword>
<dbReference type="EMBL" id="BMCU01000001">
    <property type="protein sequence ID" value="GGF99009.1"/>
    <property type="molecule type" value="Genomic_DNA"/>
</dbReference>
<feature type="compositionally biased region" description="Polar residues" evidence="1">
    <location>
        <begin position="30"/>
        <end position="41"/>
    </location>
</feature>